<accession>A0A835U4R8</accession>
<sequence>MAISASLSIIGVCSNCERLFSGEVEFSTTVDVCFEDRKGMTGHGWLPGGSKVQAGCKLKLCIREKIGNKGALKSFICWKVLGGCEGNVL</sequence>
<dbReference type="EMBL" id="JADCNL010000285">
    <property type="protein sequence ID" value="KAG0448718.1"/>
    <property type="molecule type" value="Genomic_DNA"/>
</dbReference>
<gene>
    <name evidence="1" type="ORF">HPP92_027688</name>
</gene>
<proteinExistence type="predicted"/>
<keyword evidence="2" id="KW-1185">Reference proteome</keyword>
<dbReference type="AlphaFoldDB" id="A0A835U4R8"/>
<dbReference type="Proteomes" id="UP000636800">
    <property type="component" value="Unassembled WGS sequence"/>
</dbReference>
<reference evidence="1 2" key="1">
    <citation type="journal article" date="2020" name="Nat. Food">
        <title>A phased Vanilla planifolia genome enables genetic improvement of flavour and production.</title>
        <authorList>
            <person name="Hasing T."/>
            <person name="Tang H."/>
            <person name="Brym M."/>
            <person name="Khazi F."/>
            <person name="Huang T."/>
            <person name="Chambers A.H."/>
        </authorList>
    </citation>
    <scope>NUCLEOTIDE SEQUENCE [LARGE SCALE GENOMIC DNA]</scope>
    <source>
        <tissue evidence="1">Leaf</tissue>
    </source>
</reference>
<dbReference type="OrthoDB" id="1697732at2759"/>
<protein>
    <submittedName>
        <fullName evidence="1">Uncharacterized protein</fullName>
    </submittedName>
</protein>
<evidence type="ECO:0000313" key="1">
    <source>
        <dbReference type="EMBL" id="KAG0448718.1"/>
    </source>
</evidence>
<organism evidence="1 2">
    <name type="scientific">Vanilla planifolia</name>
    <name type="common">Vanilla</name>
    <dbReference type="NCBI Taxonomy" id="51239"/>
    <lineage>
        <taxon>Eukaryota</taxon>
        <taxon>Viridiplantae</taxon>
        <taxon>Streptophyta</taxon>
        <taxon>Embryophyta</taxon>
        <taxon>Tracheophyta</taxon>
        <taxon>Spermatophyta</taxon>
        <taxon>Magnoliopsida</taxon>
        <taxon>Liliopsida</taxon>
        <taxon>Asparagales</taxon>
        <taxon>Orchidaceae</taxon>
        <taxon>Vanilloideae</taxon>
        <taxon>Vanilleae</taxon>
        <taxon>Vanilla</taxon>
    </lineage>
</organism>
<evidence type="ECO:0000313" key="2">
    <source>
        <dbReference type="Proteomes" id="UP000636800"/>
    </source>
</evidence>
<name>A0A835U4R8_VANPL</name>
<comment type="caution">
    <text evidence="1">The sequence shown here is derived from an EMBL/GenBank/DDBJ whole genome shotgun (WGS) entry which is preliminary data.</text>
</comment>